<gene>
    <name evidence="2" type="ORF">K443DRAFT_673457</name>
</gene>
<name>A0A0C9X4S3_9AGAR</name>
<proteinExistence type="predicted"/>
<dbReference type="AlphaFoldDB" id="A0A0C9X4S3"/>
<reference evidence="2 3" key="1">
    <citation type="submission" date="2014-04" db="EMBL/GenBank/DDBJ databases">
        <authorList>
            <consortium name="DOE Joint Genome Institute"/>
            <person name="Kuo A."/>
            <person name="Kohler A."/>
            <person name="Nagy L.G."/>
            <person name="Floudas D."/>
            <person name="Copeland A."/>
            <person name="Barry K.W."/>
            <person name="Cichocki N."/>
            <person name="Veneault-Fourrey C."/>
            <person name="LaButti K."/>
            <person name="Lindquist E.A."/>
            <person name="Lipzen A."/>
            <person name="Lundell T."/>
            <person name="Morin E."/>
            <person name="Murat C."/>
            <person name="Sun H."/>
            <person name="Tunlid A."/>
            <person name="Henrissat B."/>
            <person name="Grigoriev I.V."/>
            <person name="Hibbett D.S."/>
            <person name="Martin F."/>
            <person name="Nordberg H.P."/>
            <person name="Cantor M.N."/>
            <person name="Hua S.X."/>
        </authorList>
    </citation>
    <scope>NUCLEOTIDE SEQUENCE [LARGE SCALE GENOMIC DNA]</scope>
    <source>
        <strain evidence="2 3">LaAM-08-1</strain>
    </source>
</reference>
<evidence type="ECO:0000256" key="1">
    <source>
        <dbReference type="SAM" id="MobiDB-lite"/>
    </source>
</evidence>
<sequence>MVIHDVNGPCLCVNCGCHLPVKLAKGGNSPGHYYIHCISCTYHFTFPKPASPRPLLQTSTLLPTAARDGVATSRVIDCSKPGCKRRGCIQCLRRMCKQCCVSTVSIPGCNLRAHNLDQLTSRQRGKLAVPTLPAPADNLPPFNVSDTTALDAMTGHDPVVIFLEQEKQRAKAERSQNLRTLQLEDDWEEQYQDAIAASLAVSRTTPHLANPASSSRISSESFVLSAPLPSLLPLASPSGFSMPPTAPHSRLLTKPTTTVRTIPYRPPTSKPGIKEHMSEDWMRPVVDNTKKPKRRNRINLDNTFYLIFWHTDGKPPKRRAIHECPLWPKWILLDAVNVCEELDIQALLLEYFDTRSSQWITCTPSYPHTVKKDGFLLLRLLGTECLGLDELIQQATTKDAHLRYNITAERTTIKKQLQQRKIAPPPYLVQFVSENDNDDDDEVVSVERQQPPPQLKRQREDDVDANPRPSERQCSNPESATATPLSPTISSRASPCLFSPTTPIHVPETSKRWPAGMYAIDMSLGFHQVDQSKTLLDESLLNVFGKKIPPNTYRDQRRYWKALTQEQRDTFKNAGRTPAGLWSAVPKRSKVTHT</sequence>
<protein>
    <submittedName>
        <fullName evidence="2">Uncharacterized protein</fullName>
    </submittedName>
</protein>
<dbReference type="Proteomes" id="UP000054477">
    <property type="component" value="Unassembled WGS sequence"/>
</dbReference>
<feature type="compositionally biased region" description="Polar residues" evidence="1">
    <location>
        <begin position="472"/>
        <end position="493"/>
    </location>
</feature>
<accession>A0A0C9X4S3</accession>
<reference evidence="3" key="2">
    <citation type="submission" date="2015-01" db="EMBL/GenBank/DDBJ databases">
        <title>Evolutionary Origins and Diversification of the Mycorrhizal Mutualists.</title>
        <authorList>
            <consortium name="DOE Joint Genome Institute"/>
            <consortium name="Mycorrhizal Genomics Consortium"/>
            <person name="Kohler A."/>
            <person name="Kuo A."/>
            <person name="Nagy L.G."/>
            <person name="Floudas D."/>
            <person name="Copeland A."/>
            <person name="Barry K.W."/>
            <person name="Cichocki N."/>
            <person name="Veneault-Fourrey C."/>
            <person name="LaButti K."/>
            <person name="Lindquist E.A."/>
            <person name="Lipzen A."/>
            <person name="Lundell T."/>
            <person name="Morin E."/>
            <person name="Murat C."/>
            <person name="Riley R."/>
            <person name="Ohm R."/>
            <person name="Sun H."/>
            <person name="Tunlid A."/>
            <person name="Henrissat B."/>
            <person name="Grigoriev I.V."/>
            <person name="Hibbett D.S."/>
            <person name="Martin F."/>
        </authorList>
    </citation>
    <scope>NUCLEOTIDE SEQUENCE [LARGE SCALE GENOMIC DNA]</scope>
    <source>
        <strain evidence="3">LaAM-08-1</strain>
    </source>
</reference>
<evidence type="ECO:0000313" key="2">
    <source>
        <dbReference type="EMBL" id="KIK07190.1"/>
    </source>
</evidence>
<dbReference type="HOGENOM" id="CLU_427624_0_0_1"/>
<dbReference type="STRING" id="1095629.A0A0C9X4S3"/>
<keyword evidence="3" id="KW-1185">Reference proteome</keyword>
<organism evidence="2 3">
    <name type="scientific">Laccaria amethystina LaAM-08-1</name>
    <dbReference type="NCBI Taxonomy" id="1095629"/>
    <lineage>
        <taxon>Eukaryota</taxon>
        <taxon>Fungi</taxon>
        <taxon>Dikarya</taxon>
        <taxon>Basidiomycota</taxon>
        <taxon>Agaricomycotina</taxon>
        <taxon>Agaricomycetes</taxon>
        <taxon>Agaricomycetidae</taxon>
        <taxon>Agaricales</taxon>
        <taxon>Agaricineae</taxon>
        <taxon>Hydnangiaceae</taxon>
        <taxon>Laccaria</taxon>
    </lineage>
</organism>
<evidence type="ECO:0000313" key="3">
    <source>
        <dbReference type="Proteomes" id="UP000054477"/>
    </source>
</evidence>
<feature type="region of interest" description="Disordered" evidence="1">
    <location>
        <begin position="438"/>
        <end position="502"/>
    </location>
</feature>
<dbReference type="EMBL" id="KN838548">
    <property type="protein sequence ID" value="KIK07190.1"/>
    <property type="molecule type" value="Genomic_DNA"/>
</dbReference>
<dbReference type="OrthoDB" id="3070840at2759"/>